<dbReference type="SMART" id="SM00710">
    <property type="entry name" value="PbH1"/>
    <property type="match status" value="3"/>
</dbReference>
<reference evidence="5" key="1">
    <citation type="submission" date="2016-10" db="EMBL/GenBank/DDBJ databases">
        <authorList>
            <person name="Varghese N."/>
            <person name="Submissions S."/>
        </authorList>
    </citation>
    <scope>NUCLEOTIDE SEQUENCE [LARGE SCALE GENOMIC DNA]</scope>
    <source>
        <strain evidence="5">DSM 44718</strain>
    </source>
</reference>
<protein>
    <recommendedName>
        <fullName evidence="3">DUF1565 domain-containing protein</fullName>
    </recommendedName>
</protein>
<evidence type="ECO:0000313" key="5">
    <source>
        <dbReference type="Proteomes" id="UP000199632"/>
    </source>
</evidence>
<dbReference type="Proteomes" id="UP000199632">
    <property type="component" value="Unassembled WGS sequence"/>
</dbReference>
<feature type="domain" description="DUF1565" evidence="3">
    <location>
        <begin position="44"/>
        <end position="240"/>
    </location>
</feature>
<gene>
    <name evidence="4" type="ORF">SAMN05421684_0529</name>
</gene>
<keyword evidence="2" id="KW-0732">Signal</keyword>
<evidence type="ECO:0000313" key="4">
    <source>
        <dbReference type="EMBL" id="SDY59295.1"/>
    </source>
</evidence>
<dbReference type="InterPro" id="IPR012334">
    <property type="entry name" value="Pectin_lyas_fold"/>
</dbReference>
<evidence type="ECO:0000259" key="3">
    <source>
        <dbReference type="Pfam" id="PF07602"/>
    </source>
</evidence>
<evidence type="ECO:0000256" key="2">
    <source>
        <dbReference type="SAM" id="SignalP"/>
    </source>
</evidence>
<sequence>MRMRGTTLLTVSLLVAAGLPAGAAAAAEPPANIYVSTACGSGGDGSEQAPYCSISAASGVVQPGQTILVSAGDYRESVSIVLPSGEPGKPVTVKGYRGPGGSTKLTNRQDKTPFVLSGVHDVVIDGIDVTALRTPAIQIENSTDITVTNGWVYTVLATGIDITGDSRRVTVSDTAGSAVTGSFVAVGAGSSDTMLVGNSVHLMSPRASSDIAAISVTDAPRTTITNNTIVTECFAGVRITGASSGFGLYNSIVRTAAVGSQPCFVFPVPELSKLPPVSVDGAALADSHLDYNVVNPVAGAPSYSWGGTAYASPAEFNAASGQGAHDIGADAQLLSNPESGDIGWTPAINGPAIDSAWVDAPGRPATDLRGNAHADKPDTTNTGGGFVDRGAVELVPTPTYTTTLSRVRGGGALETSTTVTARHNWTLDGPVGSFAFQAEGQPTIVNRTGTARITFSRAGLACVNVMASTNGFRSAAPTQSENPCVMLGAAFNAVTPGRVLSTKAAIGTTRTTPLAPREAIDLVLPGPAAKSSAVVLNVTVTNPTTNGYLKVYPSNENEPVASNINFAANQTIPNLVTVPVVNGRVRILNGSAGTVHVLADLAGYYANIGLGLTSGTPARVLDTRSAVGVPGTTPIGPNGRVTVDLSPRIPAGTTAVLLNVAVTKPTAGGHLTAFPPGSAIPTTSNLNFVSGQTANNMVIAPVVDGKISFAYGGSGTVHVLADLSGYFAPGVADTFVPLSPRRLFDSRKPGYMKLGPGMSGDVRVEPDECDGRGCTTTAAVLNLTVTGTLSPGYLTVYPDGQPRPTASVLNFGVNETIANLVTVGLHDNKFRVYNSSAREVDLVIDLAGVYISPPA</sequence>
<dbReference type="STRING" id="137265.SAMN05421684_0529"/>
<keyword evidence="5" id="KW-1185">Reference proteome</keyword>
<feature type="region of interest" description="Disordered" evidence="1">
    <location>
        <begin position="368"/>
        <end position="389"/>
    </location>
</feature>
<dbReference type="OrthoDB" id="9765222at2"/>
<evidence type="ECO:0000256" key="1">
    <source>
        <dbReference type="SAM" id="MobiDB-lite"/>
    </source>
</evidence>
<proteinExistence type="predicted"/>
<dbReference type="Gene3D" id="2.160.20.10">
    <property type="entry name" value="Single-stranded right-handed beta-helix, Pectin lyase-like"/>
    <property type="match status" value="1"/>
</dbReference>
<dbReference type="InterPro" id="IPR011459">
    <property type="entry name" value="DUF1565"/>
</dbReference>
<name>A0A1H3L602_9ACTN</name>
<feature type="signal peptide" evidence="2">
    <location>
        <begin position="1"/>
        <end position="26"/>
    </location>
</feature>
<dbReference type="Pfam" id="PF07602">
    <property type="entry name" value="DUF1565"/>
    <property type="match status" value="1"/>
</dbReference>
<dbReference type="AlphaFoldDB" id="A0A1H3L602"/>
<dbReference type="SUPFAM" id="SSF51126">
    <property type="entry name" value="Pectin lyase-like"/>
    <property type="match status" value="1"/>
</dbReference>
<feature type="chain" id="PRO_5011736692" description="DUF1565 domain-containing protein" evidence="2">
    <location>
        <begin position="27"/>
        <end position="855"/>
    </location>
</feature>
<organism evidence="4 5">
    <name type="scientific">Asanoa ishikariensis</name>
    <dbReference type="NCBI Taxonomy" id="137265"/>
    <lineage>
        <taxon>Bacteria</taxon>
        <taxon>Bacillati</taxon>
        <taxon>Actinomycetota</taxon>
        <taxon>Actinomycetes</taxon>
        <taxon>Micromonosporales</taxon>
        <taxon>Micromonosporaceae</taxon>
        <taxon>Asanoa</taxon>
    </lineage>
</organism>
<dbReference type="EMBL" id="FNQB01000001">
    <property type="protein sequence ID" value="SDY59295.1"/>
    <property type="molecule type" value="Genomic_DNA"/>
</dbReference>
<dbReference type="InterPro" id="IPR011050">
    <property type="entry name" value="Pectin_lyase_fold/virulence"/>
</dbReference>
<dbReference type="InterPro" id="IPR006626">
    <property type="entry name" value="PbH1"/>
</dbReference>
<accession>A0A1H3L602</accession>